<dbReference type="Proteomes" id="UP000822688">
    <property type="component" value="Chromosome 9"/>
</dbReference>
<evidence type="ECO:0000256" key="1">
    <source>
        <dbReference type="SAM" id="SignalP"/>
    </source>
</evidence>
<name>A0A8T0GTP5_CERPU</name>
<sequence>MFLVLFFCFCQIFRSIRVGRFLPIQISVWKSYHSNCPLSISNKHVIKVYDSFRFKAYYNQ</sequence>
<feature type="signal peptide" evidence="1">
    <location>
        <begin position="1"/>
        <end position="15"/>
    </location>
</feature>
<gene>
    <name evidence="2" type="ORF">KC19_9G087500</name>
</gene>
<dbReference type="EMBL" id="CM026430">
    <property type="protein sequence ID" value="KAG0561739.1"/>
    <property type="molecule type" value="Genomic_DNA"/>
</dbReference>
<organism evidence="2 3">
    <name type="scientific">Ceratodon purpureus</name>
    <name type="common">Fire moss</name>
    <name type="synonym">Dicranum purpureum</name>
    <dbReference type="NCBI Taxonomy" id="3225"/>
    <lineage>
        <taxon>Eukaryota</taxon>
        <taxon>Viridiplantae</taxon>
        <taxon>Streptophyta</taxon>
        <taxon>Embryophyta</taxon>
        <taxon>Bryophyta</taxon>
        <taxon>Bryophytina</taxon>
        <taxon>Bryopsida</taxon>
        <taxon>Dicranidae</taxon>
        <taxon>Pseudoditrichales</taxon>
        <taxon>Ditrichaceae</taxon>
        <taxon>Ceratodon</taxon>
    </lineage>
</organism>
<keyword evidence="3" id="KW-1185">Reference proteome</keyword>
<feature type="chain" id="PRO_5035739474" description="Secreted protein" evidence="1">
    <location>
        <begin position="16"/>
        <end position="60"/>
    </location>
</feature>
<evidence type="ECO:0008006" key="4">
    <source>
        <dbReference type="Google" id="ProtNLM"/>
    </source>
</evidence>
<evidence type="ECO:0000313" key="2">
    <source>
        <dbReference type="EMBL" id="KAG0561739.1"/>
    </source>
</evidence>
<comment type="caution">
    <text evidence="2">The sequence shown here is derived from an EMBL/GenBank/DDBJ whole genome shotgun (WGS) entry which is preliminary data.</text>
</comment>
<reference evidence="2" key="1">
    <citation type="submission" date="2020-06" db="EMBL/GenBank/DDBJ databases">
        <title>WGS assembly of Ceratodon purpureus strain R40.</title>
        <authorList>
            <person name="Carey S.B."/>
            <person name="Jenkins J."/>
            <person name="Shu S."/>
            <person name="Lovell J.T."/>
            <person name="Sreedasyam A."/>
            <person name="Maumus F."/>
            <person name="Tiley G.P."/>
            <person name="Fernandez-Pozo N."/>
            <person name="Barry K."/>
            <person name="Chen C."/>
            <person name="Wang M."/>
            <person name="Lipzen A."/>
            <person name="Daum C."/>
            <person name="Saski C.A."/>
            <person name="Payton A.C."/>
            <person name="Mcbreen J.C."/>
            <person name="Conrad R.E."/>
            <person name="Kollar L.M."/>
            <person name="Olsson S."/>
            <person name="Huttunen S."/>
            <person name="Landis J.B."/>
            <person name="Wickett N.J."/>
            <person name="Johnson M.G."/>
            <person name="Rensing S.A."/>
            <person name="Grimwood J."/>
            <person name="Schmutz J."/>
            <person name="Mcdaniel S.F."/>
        </authorList>
    </citation>
    <scope>NUCLEOTIDE SEQUENCE</scope>
    <source>
        <strain evidence="2">R40</strain>
    </source>
</reference>
<evidence type="ECO:0000313" key="3">
    <source>
        <dbReference type="Proteomes" id="UP000822688"/>
    </source>
</evidence>
<proteinExistence type="predicted"/>
<keyword evidence="1" id="KW-0732">Signal</keyword>
<accession>A0A8T0GTP5</accession>
<dbReference type="AlphaFoldDB" id="A0A8T0GTP5"/>
<protein>
    <recommendedName>
        <fullName evidence="4">Secreted protein</fullName>
    </recommendedName>
</protein>